<comment type="caution">
    <text evidence="12">The sequence shown here is derived from an EMBL/GenBank/DDBJ whole genome shotgun (WGS) entry which is preliminary data.</text>
</comment>
<evidence type="ECO:0000256" key="5">
    <source>
        <dbReference type="ARBA" id="ARBA00012982"/>
    </source>
</evidence>
<evidence type="ECO:0000256" key="7">
    <source>
        <dbReference type="ARBA" id="ARBA00022723"/>
    </source>
</evidence>
<evidence type="ECO:0000256" key="11">
    <source>
        <dbReference type="ARBA" id="ARBA00048807"/>
    </source>
</evidence>
<name>A0A0P6VUR4_9HYPH</name>
<evidence type="ECO:0000256" key="4">
    <source>
        <dbReference type="ARBA" id="ARBA00008900"/>
    </source>
</evidence>
<dbReference type="PANTHER" id="PTHR12589:SF7">
    <property type="entry name" value="6-PYRUVOYL TETRAHYDROBIOPTERIN SYNTHASE"/>
    <property type="match status" value="1"/>
</dbReference>
<dbReference type="InterPro" id="IPR038418">
    <property type="entry name" value="6-PTP_synth/QueD_sf"/>
</dbReference>
<dbReference type="SUPFAM" id="SSF55620">
    <property type="entry name" value="Tetrahydrobiopterin biosynthesis enzymes-like"/>
    <property type="match status" value="1"/>
</dbReference>
<evidence type="ECO:0000256" key="8">
    <source>
        <dbReference type="ARBA" id="ARBA00022833"/>
    </source>
</evidence>
<protein>
    <recommendedName>
        <fullName evidence="6">6-carboxy-5,6,7,8-tetrahydropterin synthase</fullName>
        <ecNumber evidence="5">4.1.2.50</ecNumber>
    </recommendedName>
    <alternativeName>
        <fullName evidence="10">Queuosine biosynthesis protein QueD</fullName>
    </alternativeName>
</protein>
<reference evidence="12 13" key="2">
    <citation type="submission" date="2015-10" db="EMBL/GenBank/DDBJ databases">
        <title>Draft Genome Sequence of Prosthecomicrobium hirschii ATCC 27832.</title>
        <authorList>
            <person name="Daniel J."/>
            <person name="Givan S.A."/>
            <person name="Brun Y.V."/>
            <person name="Brown P.J."/>
        </authorList>
    </citation>
    <scope>NUCLEOTIDE SEQUENCE [LARGE SCALE GENOMIC DNA]</scope>
    <source>
        <strain evidence="12 13">16</strain>
    </source>
</reference>
<dbReference type="EC" id="4.1.2.50" evidence="5"/>
<evidence type="ECO:0000256" key="2">
    <source>
        <dbReference type="ARBA" id="ARBA00002285"/>
    </source>
</evidence>
<dbReference type="EMBL" id="LJYW01000001">
    <property type="protein sequence ID" value="KPL55239.1"/>
    <property type="molecule type" value="Genomic_DNA"/>
</dbReference>
<keyword evidence="7" id="KW-0479">Metal-binding</keyword>
<dbReference type="Pfam" id="PF01242">
    <property type="entry name" value="PTPS"/>
    <property type="match status" value="1"/>
</dbReference>
<dbReference type="GO" id="GO:0046872">
    <property type="term" value="F:metal ion binding"/>
    <property type="evidence" value="ECO:0007669"/>
    <property type="project" value="UniProtKB-KW"/>
</dbReference>
<evidence type="ECO:0000313" key="13">
    <source>
        <dbReference type="Proteomes" id="UP000048984"/>
    </source>
</evidence>
<dbReference type="RefSeq" id="WP_054361406.1">
    <property type="nucleotide sequence ID" value="NZ_LJYW01000001.1"/>
</dbReference>
<proteinExistence type="inferred from homology"/>
<dbReference type="Gene3D" id="3.30.479.10">
    <property type="entry name" value="6-pyruvoyl tetrahydropterin synthase/QueD"/>
    <property type="match status" value="1"/>
</dbReference>
<sequence>MFAVEVRDHIMIAHSFRGAVFGPAQALHGATFVVDLAFFRAELDENGIVVDIGLAHDALKAVLGPLTYRNLDELPEFAGRNTTTEVLARHIFDAMAAAIARGDLGADARAIAKLRVTLHESHVARAWYEAPIGG</sequence>
<reference evidence="12 13" key="1">
    <citation type="submission" date="2015-09" db="EMBL/GenBank/DDBJ databases">
        <authorList>
            <person name="Jackson K.R."/>
            <person name="Lunt B.L."/>
            <person name="Fisher J.N.B."/>
            <person name="Gardner A.V."/>
            <person name="Bailey M.E."/>
            <person name="Deus L.M."/>
            <person name="Earl A.S."/>
            <person name="Gibby P.D."/>
            <person name="Hartmann K.A."/>
            <person name="Liu J.E."/>
            <person name="Manci A.M."/>
            <person name="Nielsen D.A."/>
            <person name="Solomon M.B."/>
            <person name="Breakwell D.P."/>
            <person name="Burnett S.H."/>
            <person name="Grose J.H."/>
        </authorList>
    </citation>
    <scope>NUCLEOTIDE SEQUENCE [LARGE SCALE GENOMIC DNA]</scope>
    <source>
        <strain evidence="12 13">16</strain>
    </source>
</reference>
<evidence type="ECO:0000256" key="1">
    <source>
        <dbReference type="ARBA" id="ARBA00001947"/>
    </source>
</evidence>
<organism evidence="12 13">
    <name type="scientific">Prosthecodimorpha hirschii</name>
    <dbReference type="NCBI Taxonomy" id="665126"/>
    <lineage>
        <taxon>Bacteria</taxon>
        <taxon>Pseudomonadati</taxon>
        <taxon>Pseudomonadota</taxon>
        <taxon>Alphaproteobacteria</taxon>
        <taxon>Hyphomicrobiales</taxon>
        <taxon>Ancalomicrobiaceae</taxon>
        <taxon>Prosthecodimorpha</taxon>
    </lineage>
</organism>
<evidence type="ECO:0000313" key="12">
    <source>
        <dbReference type="EMBL" id="KPL55239.1"/>
    </source>
</evidence>
<dbReference type="Proteomes" id="UP000048984">
    <property type="component" value="Unassembled WGS sequence"/>
</dbReference>
<keyword evidence="9" id="KW-0456">Lyase</keyword>
<comment type="catalytic activity">
    <reaction evidence="11">
        <text>7,8-dihydroneopterin 3'-triphosphate + H2O = 6-carboxy-5,6,7,8-tetrahydropterin + triphosphate + acetaldehyde + 2 H(+)</text>
        <dbReference type="Rhea" id="RHEA:27966"/>
        <dbReference type="ChEBI" id="CHEBI:15343"/>
        <dbReference type="ChEBI" id="CHEBI:15377"/>
        <dbReference type="ChEBI" id="CHEBI:15378"/>
        <dbReference type="ChEBI" id="CHEBI:18036"/>
        <dbReference type="ChEBI" id="CHEBI:58462"/>
        <dbReference type="ChEBI" id="CHEBI:61032"/>
        <dbReference type="EC" id="4.1.2.50"/>
    </reaction>
</comment>
<dbReference type="UniPathway" id="UPA00391"/>
<evidence type="ECO:0000256" key="3">
    <source>
        <dbReference type="ARBA" id="ARBA00005061"/>
    </source>
</evidence>
<dbReference type="AlphaFoldDB" id="A0A0P6VUR4"/>
<keyword evidence="8" id="KW-0862">Zinc</keyword>
<accession>A0A0P6VUR4</accession>
<evidence type="ECO:0000256" key="9">
    <source>
        <dbReference type="ARBA" id="ARBA00023239"/>
    </source>
</evidence>
<evidence type="ECO:0000256" key="6">
    <source>
        <dbReference type="ARBA" id="ARBA00018141"/>
    </source>
</evidence>
<comment type="pathway">
    <text evidence="3">Purine metabolism; 7-cyano-7-deazaguanine biosynthesis.</text>
</comment>
<gene>
    <name evidence="12" type="ORF">ABB55_25880</name>
</gene>
<comment type="similarity">
    <text evidence="4">Belongs to the PTPS family. QueD subfamily.</text>
</comment>
<comment type="function">
    <text evidence="2">Catalyzes the conversion of 7,8-dihydroneopterin triphosphate (H2NTP) to 6-carboxy-5,6,7,8-tetrahydropterin (CPH4) and acetaldehyde.</text>
</comment>
<comment type="cofactor">
    <cofactor evidence="1">
        <name>Zn(2+)</name>
        <dbReference type="ChEBI" id="CHEBI:29105"/>
    </cofactor>
</comment>
<dbReference type="InterPro" id="IPR007115">
    <property type="entry name" value="6-PTP_synth/QueD"/>
</dbReference>
<dbReference type="STRING" id="665126.ABB55_25880"/>
<dbReference type="GO" id="GO:0070497">
    <property type="term" value="F:6-carboxytetrahydropterin synthase activity"/>
    <property type="evidence" value="ECO:0007669"/>
    <property type="project" value="UniProtKB-EC"/>
</dbReference>
<evidence type="ECO:0000256" key="10">
    <source>
        <dbReference type="ARBA" id="ARBA00031449"/>
    </source>
</evidence>
<keyword evidence="13" id="KW-1185">Reference proteome</keyword>
<dbReference type="PANTHER" id="PTHR12589">
    <property type="entry name" value="PYRUVOYL TETRAHYDROBIOPTERIN SYNTHASE"/>
    <property type="match status" value="1"/>
</dbReference>